<evidence type="ECO:0000313" key="3">
    <source>
        <dbReference type="Proteomes" id="UP000321393"/>
    </source>
</evidence>
<evidence type="ECO:0000313" key="2">
    <source>
        <dbReference type="EMBL" id="TYK04786.1"/>
    </source>
</evidence>
<dbReference type="AlphaFoldDB" id="A0A5D3C2X0"/>
<dbReference type="EMBL" id="SSTE01013576">
    <property type="protein sequence ID" value="KAA0046996.1"/>
    <property type="molecule type" value="Genomic_DNA"/>
</dbReference>
<name>A0A5D3C2X0_CUCMM</name>
<evidence type="ECO:0000313" key="4">
    <source>
        <dbReference type="Proteomes" id="UP000321947"/>
    </source>
</evidence>
<proteinExistence type="predicted"/>
<organism evidence="2 4">
    <name type="scientific">Cucumis melo var. makuwa</name>
    <name type="common">Oriental melon</name>
    <dbReference type="NCBI Taxonomy" id="1194695"/>
    <lineage>
        <taxon>Eukaryota</taxon>
        <taxon>Viridiplantae</taxon>
        <taxon>Streptophyta</taxon>
        <taxon>Embryophyta</taxon>
        <taxon>Tracheophyta</taxon>
        <taxon>Spermatophyta</taxon>
        <taxon>Magnoliopsida</taxon>
        <taxon>eudicotyledons</taxon>
        <taxon>Gunneridae</taxon>
        <taxon>Pentapetalae</taxon>
        <taxon>rosids</taxon>
        <taxon>fabids</taxon>
        <taxon>Cucurbitales</taxon>
        <taxon>Cucurbitaceae</taxon>
        <taxon>Benincaseae</taxon>
        <taxon>Cucumis</taxon>
    </lineage>
</organism>
<reference evidence="3 4" key="1">
    <citation type="submission" date="2019-08" db="EMBL/GenBank/DDBJ databases">
        <title>Draft genome sequences of two oriental melons (Cucumis melo L. var makuwa).</title>
        <authorList>
            <person name="Kwon S.-Y."/>
        </authorList>
    </citation>
    <scope>NUCLEOTIDE SEQUENCE [LARGE SCALE GENOMIC DNA]</scope>
    <source>
        <strain evidence="4">cv. Chang Bougi</strain>
        <strain evidence="3">cv. SW 3</strain>
        <tissue evidence="2">Leaf</tissue>
    </source>
</reference>
<dbReference type="Proteomes" id="UP000321947">
    <property type="component" value="Unassembled WGS sequence"/>
</dbReference>
<comment type="caution">
    <text evidence="2">The sequence shown here is derived from an EMBL/GenBank/DDBJ whole genome shotgun (WGS) entry which is preliminary data.</text>
</comment>
<dbReference type="EMBL" id="SSTD01014035">
    <property type="protein sequence ID" value="TYK04786.1"/>
    <property type="molecule type" value="Genomic_DNA"/>
</dbReference>
<accession>A0A5D3C2X0</accession>
<dbReference type="Proteomes" id="UP000321393">
    <property type="component" value="Unassembled WGS sequence"/>
</dbReference>
<gene>
    <name evidence="2" type="ORF">E5676_scaffold68G001060</name>
    <name evidence="1" type="ORF">E6C27_scaffold230G001860</name>
</gene>
<sequence>MTNCDDIDNVNEGDSAYVTTTAAEYIQYIETTNEWSQWRDELAEAMLQNDSCITLG</sequence>
<protein>
    <submittedName>
        <fullName evidence="2">Retrotransposon protein</fullName>
    </submittedName>
</protein>
<evidence type="ECO:0000313" key="1">
    <source>
        <dbReference type="EMBL" id="KAA0046996.1"/>
    </source>
</evidence>